<dbReference type="InterPro" id="IPR000086">
    <property type="entry name" value="NUDIX_hydrolase_dom"/>
</dbReference>
<reference evidence="5 6" key="1">
    <citation type="submission" date="2020-02" db="EMBL/GenBank/DDBJ databases">
        <authorList>
            <person name="Zheng R.K."/>
            <person name="Sun C.M."/>
        </authorList>
    </citation>
    <scope>NUCLEOTIDE SEQUENCE [LARGE SCALE GENOMIC DNA]</scope>
    <source>
        <strain evidence="6">zrk13</strain>
    </source>
</reference>
<dbReference type="GO" id="GO:0016787">
    <property type="term" value="F:hydrolase activity"/>
    <property type="evidence" value="ECO:0007669"/>
    <property type="project" value="UniProtKB-KW"/>
</dbReference>
<evidence type="ECO:0000256" key="2">
    <source>
        <dbReference type="ARBA" id="ARBA00022801"/>
    </source>
</evidence>
<organism evidence="5 6">
    <name type="scientific">Candidatus Xianfuyuplasma coldseepsis</name>
    <dbReference type="NCBI Taxonomy" id="2782163"/>
    <lineage>
        <taxon>Bacteria</taxon>
        <taxon>Bacillati</taxon>
        <taxon>Mycoplasmatota</taxon>
        <taxon>Mollicutes</taxon>
        <taxon>Candidatus Izemoplasmatales</taxon>
        <taxon>Candidatus Izemoplasmataceae</taxon>
        <taxon>Candidatus Xianfuyuplasma</taxon>
    </lineage>
</organism>
<dbReference type="PRINTS" id="PR00502">
    <property type="entry name" value="NUDIXFAMILY"/>
</dbReference>
<dbReference type="InterPro" id="IPR020084">
    <property type="entry name" value="NUDIX_hydrolase_CS"/>
</dbReference>
<dbReference type="InterPro" id="IPR015797">
    <property type="entry name" value="NUDIX_hydrolase-like_dom_sf"/>
</dbReference>
<dbReference type="Gene3D" id="3.90.79.10">
    <property type="entry name" value="Nucleoside Triphosphate Pyrophosphohydrolase"/>
    <property type="match status" value="1"/>
</dbReference>
<name>A0A7L7KS01_9MOLU</name>
<dbReference type="PROSITE" id="PS00893">
    <property type="entry name" value="NUDIX_BOX"/>
    <property type="match status" value="1"/>
</dbReference>
<dbReference type="InterPro" id="IPR020476">
    <property type="entry name" value="Nudix_hydrolase"/>
</dbReference>
<proteinExistence type="inferred from homology"/>
<dbReference type="PANTHER" id="PTHR43046">
    <property type="entry name" value="GDP-MANNOSE MANNOSYL HYDROLASE"/>
    <property type="match status" value="1"/>
</dbReference>
<dbReference type="Proteomes" id="UP000514720">
    <property type="component" value="Chromosome"/>
</dbReference>
<dbReference type="EMBL" id="CP048914">
    <property type="protein sequence ID" value="QMS84578.1"/>
    <property type="molecule type" value="Genomic_DNA"/>
</dbReference>
<keyword evidence="2 3" id="KW-0378">Hydrolase</keyword>
<dbReference type="CDD" id="cd04677">
    <property type="entry name" value="NUDIX_Hydrolase"/>
    <property type="match status" value="1"/>
</dbReference>
<comment type="cofactor">
    <cofactor evidence="1">
        <name>Mg(2+)</name>
        <dbReference type="ChEBI" id="CHEBI:18420"/>
    </cofactor>
</comment>
<gene>
    <name evidence="5" type="ORF">G4Z02_02040</name>
</gene>
<dbReference type="PROSITE" id="PS51462">
    <property type="entry name" value="NUDIX"/>
    <property type="match status" value="1"/>
</dbReference>
<keyword evidence="6" id="KW-1185">Reference proteome</keyword>
<feature type="domain" description="Nudix hydrolase" evidence="4">
    <location>
        <begin position="15"/>
        <end position="146"/>
    </location>
</feature>
<evidence type="ECO:0000259" key="4">
    <source>
        <dbReference type="PROSITE" id="PS51462"/>
    </source>
</evidence>
<evidence type="ECO:0000256" key="1">
    <source>
        <dbReference type="ARBA" id="ARBA00001946"/>
    </source>
</evidence>
<dbReference type="Pfam" id="PF00293">
    <property type="entry name" value="NUDIX"/>
    <property type="match status" value="1"/>
</dbReference>
<dbReference type="SUPFAM" id="SSF55811">
    <property type="entry name" value="Nudix"/>
    <property type="match status" value="1"/>
</dbReference>
<comment type="similarity">
    <text evidence="3">Belongs to the Nudix hydrolase family.</text>
</comment>
<sequence length="148" mass="16764">MDYITYIRSLVGTNKIVLNAAAAIITDHNHRILLQLRGDDHTWGLPGGIMELGETLEETCVREVFEETGLHITIDRLLGPYYNRNKVWPNGDQAHVICFVYHAQVSRGSLTIDGDETLDLKYFKYSELPEIGAVDHKQAIDDFFGTNE</sequence>
<dbReference type="KEGG" id="xcl:G4Z02_02040"/>
<accession>A0A7L7KS01</accession>
<evidence type="ECO:0000313" key="5">
    <source>
        <dbReference type="EMBL" id="QMS84578.1"/>
    </source>
</evidence>
<dbReference type="RefSeq" id="WP_258878194.1">
    <property type="nucleotide sequence ID" value="NZ_CP048914.1"/>
</dbReference>
<protein>
    <submittedName>
        <fullName evidence="5">NUDIX domain-containing protein</fullName>
    </submittedName>
</protein>
<evidence type="ECO:0000313" key="6">
    <source>
        <dbReference type="Proteomes" id="UP000514720"/>
    </source>
</evidence>
<evidence type="ECO:0000256" key="3">
    <source>
        <dbReference type="RuleBase" id="RU003476"/>
    </source>
</evidence>
<dbReference type="PANTHER" id="PTHR43046:SF2">
    <property type="entry name" value="8-OXO-DGTP DIPHOSPHATASE-RELATED"/>
    <property type="match status" value="1"/>
</dbReference>
<dbReference type="AlphaFoldDB" id="A0A7L7KS01"/>